<proteinExistence type="predicted"/>
<name>A0A7V7PRF6_9HYPH</name>
<dbReference type="AlphaFoldDB" id="A0A7V7PRF6"/>
<sequence>MVFEYWWFSLPVPKEWETLTTGLLAVVAAYATIYQMRISDKRNDDRHLELIALQFMPVHKKMLEAVDTVKNFDENKIVFTEFAIKDWNYFDTDNETDQSPLDDTFRTFPSPRYSRMASSIRSAFEEMRDVEQAMRSVAVKSSLEFLDRVAEARYRRCVDAFAEAQKHEYDIFVELSEGRQHIRVMNEQQFHHMADSVLGAMREGCSKFLHFRSMLIYSYNAYPASKTFYPQSWQHSRSSERNFPRPIDSIDDWYIVNDHGRIGEG</sequence>
<dbReference type="Proteomes" id="UP000432089">
    <property type="component" value="Unassembled WGS sequence"/>
</dbReference>
<protein>
    <submittedName>
        <fullName evidence="1">Uncharacterized protein</fullName>
    </submittedName>
</protein>
<gene>
    <name evidence="1" type="ORF">F6X38_05435</name>
</gene>
<keyword evidence="2" id="KW-1185">Reference proteome</keyword>
<reference evidence="1 2" key="1">
    <citation type="submission" date="2019-09" db="EMBL/GenBank/DDBJ databases">
        <title>YIM 132180 draft genome.</title>
        <authorList>
            <person name="Zhang K."/>
        </authorList>
    </citation>
    <scope>NUCLEOTIDE SEQUENCE [LARGE SCALE GENOMIC DNA]</scope>
    <source>
        <strain evidence="1 2">YIM 132180</strain>
    </source>
</reference>
<accession>A0A7V7PRF6</accession>
<organism evidence="1 2">
    <name type="scientific">Plantimonas leprariae</name>
    <dbReference type="NCBI Taxonomy" id="2615207"/>
    <lineage>
        <taxon>Bacteria</taxon>
        <taxon>Pseudomonadati</taxon>
        <taxon>Pseudomonadota</taxon>
        <taxon>Alphaproteobacteria</taxon>
        <taxon>Hyphomicrobiales</taxon>
        <taxon>Aurantimonadaceae</taxon>
        <taxon>Plantimonas</taxon>
    </lineage>
</organism>
<dbReference type="EMBL" id="VZDO01000003">
    <property type="protein sequence ID" value="KAB0681329.1"/>
    <property type="molecule type" value="Genomic_DNA"/>
</dbReference>
<evidence type="ECO:0000313" key="1">
    <source>
        <dbReference type="EMBL" id="KAB0681329.1"/>
    </source>
</evidence>
<comment type="caution">
    <text evidence="1">The sequence shown here is derived from an EMBL/GenBank/DDBJ whole genome shotgun (WGS) entry which is preliminary data.</text>
</comment>
<evidence type="ECO:0000313" key="2">
    <source>
        <dbReference type="Proteomes" id="UP000432089"/>
    </source>
</evidence>